<dbReference type="PANTHER" id="PTHR47482:SF5">
    <property type="entry name" value="FAR1 DOMAIN-CONTAINING PROTEIN"/>
    <property type="match status" value="1"/>
</dbReference>
<dbReference type="PANTHER" id="PTHR47482">
    <property type="entry name" value="OS11G0632001 PROTEIN"/>
    <property type="match status" value="1"/>
</dbReference>
<dbReference type="Pfam" id="PF03101">
    <property type="entry name" value="FAR1"/>
    <property type="match status" value="1"/>
</dbReference>
<dbReference type="Proteomes" id="UP000008810">
    <property type="component" value="Chromosome 2"/>
</dbReference>
<gene>
    <name evidence="3" type="ORF">BRADI_2g35727v3</name>
</gene>
<dbReference type="EnsemblPlants" id="PNT71810">
    <property type="protein sequence ID" value="PNT71810"/>
    <property type="gene ID" value="BRADI_2g35727v3"/>
</dbReference>
<name>A0A2K2DBZ7_BRADI</name>
<dbReference type="OrthoDB" id="643208at2759"/>
<reference evidence="3 4" key="1">
    <citation type="journal article" date="2010" name="Nature">
        <title>Genome sequencing and analysis of the model grass Brachypodium distachyon.</title>
        <authorList>
            <consortium name="International Brachypodium Initiative"/>
        </authorList>
    </citation>
    <scope>NUCLEOTIDE SEQUENCE [LARGE SCALE GENOMIC DNA]</scope>
    <source>
        <strain evidence="3 4">Bd21</strain>
    </source>
</reference>
<evidence type="ECO:0000259" key="2">
    <source>
        <dbReference type="PROSITE" id="PS50966"/>
    </source>
</evidence>
<keyword evidence="5" id="KW-1185">Reference proteome</keyword>
<dbReference type="InParanoid" id="A0A2K2DBZ7"/>
<dbReference type="AlphaFoldDB" id="A0A2K2DBZ7"/>
<dbReference type="InterPro" id="IPR007527">
    <property type="entry name" value="Znf_SWIM"/>
</dbReference>
<keyword evidence="1" id="KW-0863">Zinc-finger</keyword>
<dbReference type="InterPro" id="IPR018289">
    <property type="entry name" value="MULE_transposase_dom"/>
</dbReference>
<dbReference type="Gramene" id="PNT71810">
    <property type="protein sequence ID" value="PNT71810"/>
    <property type="gene ID" value="BRADI_2g35727v3"/>
</dbReference>
<dbReference type="Pfam" id="PF10551">
    <property type="entry name" value="MULE"/>
    <property type="match status" value="1"/>
</dbReference>
<organism evidence="3">
    <name type="scientific">Brachypodium distachyon</name>
    <name type="common">Purple false brome</name>
    <name type="synonym">Trachynia distachya</name>
    <dbReference type="NCBI Taxonomy" id="15368"/>
    <lineage>
        <taxon>Eukaryota</taxon>
        <taxon>Viridiplantae</taxon>
        <taxon>Streptophyta</taxon>
        <taxon>Embryophyta</taxon>
        <taxon>Tracheophyta</taxon>
        <taxon>Spermatophyta</taxon>
        <taxon>Magnoliopsida</taxon>
        <taxon>Liliopsida</taxon>
        <taxon>Poales</taxon>
        <taxon>Poaceae</taxon>
        <taxon>BOP clade</taxon>
        <taxon>Pooideae</taxon>
        <taxon>Stipodae</taxon>
        <taxon>Brachypodieae</taxon>
        <taxon>Brachypodium</taxon>
    </lineage>
</organism>
<reference evidence="4" key="3">
    <citation type="submission" date="2018-08" db="UniProtKB">
        <authorList>
            <consortium name="EnsemblPlants"/>
        </authorList>
    </citation>
    <scope>IDENTIFICATION</scope>
    <source>
        <strain evidence="4">cv. Bd21</strain>
    </source>
</reference>
<dbReference type="EMBL" id="CM000881">
    <property type="protein sequence ID" value="PNT71810.1"/>
    <property type="molecule type" value="Genomic_DNA"/>
</dbReference>
<dbReference type="PROSITE" id="PS50966">
    <property type="entry name" value="ZF_SWIM"/>
    <property type="match status" value="1"/>
</dbReference>
<dbReference type="GO" id="GO:0008270">
    <property type="term" value="F:zinc ion binding"/>
    <property type="evidence" value="ECO:0007669"/>
    <property type="project" value="UniProtKB-KW"/>
</dbReference>
<accession>A0A2K2DBZ7</accession>
<reference evidence="3" key="2">
    <citation type="submission" date="2017-06" db="EMBL/GenBank/DDBJ databases">
        <title>WGS assembly of Brachypodium distachyon.</title>
        <authorList>
            <consortium name="The International Brachypodium Initiative"/>
            <person name="Lucas S."/>
            <person name="Harmon-Smith M."/>
            <person name="Lail K."/>
            <person name="Tice H."/>
            <person name="Grimwood J."/>
            <person name="Bruce D."/>
            <person name="Barry K."/>
            <person name="Shu S."/>
            <person name="Lindquist E."/>
            <person name="Wang M."/>
            <person name="Pitluck S."/>
            <person name="Vogel J.P."/>
            <person name="Garvin D.F."/>
            <person name="Mockler T.C."/>
            <person name="Schmutz J."/>
            <person name="Rokhsar D."/>
            <person name="Bevan M.W."/>
        </authorList>
    </citation>
    <scope>NUCLEOTIDE SEQUENCE</scope>
    <source>
        <strain evidence="3">Bd21</strain>
    </source>
</reference>
<evidence type="ECO:0000313" key="4">
    <source>
        <dbReference type="EnsemblPlants" id="PNT71810"/>
    </source>
</evidence>
<proteinExistence type="predicted"/>
<protein>
    <recommendedName>
        <fullName evidence="2">SWIM-type domain-containing protein</fullName>
    </recommendedName>
</protein>
<evidence type="ECO:0000313" key="5">
    <source>
        <dbReference type="Proteomes" id="UP000008810"/>
    </source>
</evidence>
<dbReference type="FunCoup" id="A0A2K2DBZ7">
    <property type="interactions" value="24"/>
</dbReference>
<feature type="non-terminal residue" evidence="3">
    <location>
        <position position="1"/>
    </location>
</feature>
<dbReference type="InterPro" id="IPR004330">
    <property type="entry name" value="FAR1_DNA_bnd_dom"/>
</dbReference>
<evidence type="ECO:0000256" key="1">
    <source>
        <dbReference type="PROSITE-ProRule" id="PRU00325"/>
    </source>
</evidence>
<evidence type="ECO:0000313" key="3">
    <source>
        <dbReference type="EMBL" id="PNT71810.1"/>
    </source>
</evidence>
<keyword evidence="1" id="KW-0479">Metal-binding</keyword>
<sequence>FCLNSICTGLNNLNRVRVADSSEERKTNPDKPTALENTIRSYIENKRPMVVDPSVGTTFDSLDEAYSFYNLYSWEIGFGIRYGKSRLNVHKKKCMQEILCGCSGQPLKDNSRSTRCGCGAMIRLLRTTDGGWYISEHRAEHNHPLSSTCGEKLHWQSHRHIDRHAKDLVYNRNFFGGMESIPFTKRSLRSLCGKISREQSDKDAMKTMDVFGKMMDEDPDFKYTVQLDEDSRMKTLLWTSGNCIDKYACFGDVITFDTTYRTNLYDMPFGLSVGVNNHFQSIILGGVLMRDEKEESFRWVFREFMRLVGGNENHPKTILTDQARAMELAIAEELPNTKHRWCKWHVLKKAKECLGAVYGKRSSFRAEFHHLVSELYTEEEFELGWASMLEKHGLQKQPFLTQIYEVRQKWAIPYFRDTFCAKMTSTQRSESANHMLKGYIPPGCSMHLFVKQYAKLQFDRDMEESYQEKRTALSGVVLKSNLPIERHAGKIYTRNMFEQFGECLYESGHYLVDEVEAGRLYTARHSRSGSREQWCKVLFQVKVDRASEEFECECGFFSHAGLQCPHVLKVLIHLGYEEIPGRYIMKRWTRDARDILPKHLRRYQKDIGNNGLLFHSSWLR</sequence>
<keyword evidence="1" id="KW-0862">Zinc</keyword>
<feature type="domain" description="SWIM-type" evidence="2">
    <location>
        <begin position="539"/>
        <end position="575"/>
    </location>
</feature>